<feature type="signal peptide" evidence="2">
    <location>
        <begin position="1"/>
        <end position="34"/>
    </location>
</feature>
<feature type="transmembrane region" description="Helical" evidence="1">
    <location>
        <begin position="77"/>
        <end position="98"/>
    </location>
</feature>
<protein>
    <submittedName>
        <fullName evidence="3">Sodium/potassium/calcium exchanger 5</fullName>
    </submittedName>
</protein>
<name>A0A0A1XRF0_ZEUCU</name>
<accession>A0A0A1XRF0</accession>
<dbReference type="AlphaFoldDB" id="A0A0A1XRF0"/>
<feature type="chain" id="PRO_5001983911" evidence="2">
    <location>
        <begin position="35"/>
        <end position="135"/>
    </location>
</feature>
<reference evidence="3" key="1">
    <citation type="submission" date="2014-11" db="EMBL/GenBank/DDBJ databases">
        <authorList>
            <person name="Geib S."/>
        </authorList>
    </citation>
    <scope>NUCLEOTIDE SEQUENCE</scope>
</reference>
<evidence type="ECO:0000256" key="2">
    <source>
        <dbReference type="SAM" id="SignalP"/>
    </source>
</evidence>
<organism evidence="3">
    <name type="scientific">Zeugodacus cucurbitae</name>
    <name type="common">Melon fruit fly</name>
    <name type="synonym">Bactrocera cucurbitae</name>
    <dbReference type="NCBI Taxonomy" id="28588"/>
    <lineage>
        <taxon>Eukaryota</taxon>
        <taxon>Metazoa</taxon>
        <taxon>Ecdysozoa</taxon>
        <taxon>Arthropoda</taxon>
        <taxon>Hexapoda</taxon>
        <taxon>Insecta</taxon>
        <taxon>Pterygota</taxon>
        <taxon>Neoptera</taxon>
        <taxon>Endopterygota</taxon>
        <taxon>Diptera</taxon>
        <taxon>Brachycera</taxon>
        <taxon>Muscomorpha</taxon>
        <taxon>Tephritoidea</taxon>
        <taxon>Tephritidae</taxon>
        <taxon>Zeugodacus</taxon>
        <taxon>Zeugodacus</taxon>
    </lineage>
</organism>
<dbReference type="EMBL" id="GBXI01001149">
    <property type="protein sequence ID" value="JAD13143.1"/>
    <property type="molecule type" value="Transcribed_RNA"/>
</dbReference>
<evidence type="ECO:0000313" key="3">
    <source>
        <dbReference type="EMBL" id="JAD13143.1"/>
    </source>
</evidence>
<feature type="non-terminal residue" evidence="3">
    <location>
        <position position="1"/>
    </location>
</feature>
<reference evidence="3" key="2">
    <citation type="journal article" date="2015" name="Gigascience">
        <title>Reconstructing a comprehensive transcriptome assembly of a white-pupal translocated strain of the pest fruit fly Bactrocera cucurbitae.</title>
        <authorList>
            <person name="Sim S.B."/>
            <person name="Calla B."/>
            <person name="Hall B."/>
            <person name="DeRego T."/>
            <person name="Geib S.M."/>
        </authorList>
    </citation>
    <scope>NUCLEOTIDE SEQUENCE</scope>
</reference>
<keyword evidence="1" id="KW-0812">Transmembrane</keyword>
<keyword evidence="2" id="KW-0732">Signal</keyword>
<keyword evidence="1" id="KW-0472">Membrane</keyword>
<keyword evidence="1" id="KW-1133">Transmembrane helix</keyword>
<gene>
    <name evidence="3" type="primary">SLC24A5</name>
    <name evidence="3" type="ORF">g.3854</name>
</gene>
<proteinExistence type="predicted"/>
<sequence>KHFCESGSPIKIMASFCKIFLLLSAFVMLQCVQSQSLAEFNGTVANNAEATPAASTSTTERAHTKTKNYLPLKREHWAIMCGVISLIFVLASICKYMFWPNVRICGCKQVELQRTGHVNNRELRPQYSWDESNRK</sequence>
<evidence type="ECO:0000256" key="1">
    <source>
        <dbReference type="SAM" id="Phobius"/>
    </source>
</evidence>